<dbReference type="Proteomes" id="UP000580910">
    <property type="component" value="Unassembled WGS sequence"/>
</dbReference>
<proteinExistence type="predicted"/>
<evidence type="ECO:0008006" key="3">
    <source>
        <dbReference type="Google" id="ProtNLM"/>
    </source>
</evidence>
<accession>A0A7W3P9Y7</accession>
<dbReference type="SUPFAM" id="SSF140453">
    <property type="entry name" value="EsxAB dimer-like"/>
    <property type="match status" value="1"/>
</dbReference>
<dbReference type="Gene3D" id="1.20.1260.20">
    <property type="entry name" value="PPE superfamily"/>
    <property type="match status" value="1"/>
</dbReference>
<comment type="caution">
    <text evidence="1">The sequence shown here is derived from an EMBL/GenBank/DDBJ whole genome shotgun (WGS) entry which is preliminary data.</text>
</comment>
<evidence type="ECO:0000313" key="1">
    <source>
        <dbReference type="EMBL" id="MBA8804210.1"/>
    </source>
</evidence>
<dbReference type="InterPro" id="IPR038332">
    <property type="entry name" value="PPE_sf"/>
</dbReference>
<dbReference type="RefSeq" id="WP_182539587.1">
    <property type="nucleotide sequence ID" value="NZ_JACGXA010000001.1"/>
</dbReference>
<protein>
    <recommendedName>
        <fullName evidence="3">PPE family protein</fullName>
    </recommendedName>
</protein>
<organism evidence="1 2">
    <name type="scientific">Nocardioides ginsengisegetis</name>
    <dbReference type="NCBI Taxonomy" id="661491"/>
    <lineage>
        <taxon>Bacteria</taxon>
        <taxon>Bacillati</taxon>
        <taxon>Actinomycetota</taxon>
        <taxon>Actinomycetes</taxon>
        <taxon>Propionibacteriales</taxon>
        <taxon>Nocardioidaceae</taxon>
        <taxon>Nocardioides</taxon>
    </lineage>
</organism>
<dbReference type="AlphaFoldDB" id="A0A7W3P9Y7"/>
<sequence>MSGNDLVVGAVDSSTAFTGAGALESLVGTANALENHDWVEASVMGVATGLETLGAIADPFGALVSAGIGWLIEHLEPFPTWLDQLAGSPDQIHAFASTWGNIATRVHDSSSEFLDAVGRASSEWDGVAIDAYRTAARAQAAIIDGFGSMVSGVAGATEAAGAIVAGVREIVRDAISQLIGYGLSKAVQLLTVALAPKAIAEISAKVAEWAARISAFVKGLVKSMGNLSGHLDELLRASEELGGSVKSLSEKWAKTSVGNAEYDFDRIFAGGASPGHGMPSLANITYQGGSGAVKHTVGLDDRPN</sequence>
<keyword evidence="2" id="KW-1185">Reference proteome</keyword>
<gene>
    <name evidence="1" type="ORF">FB382_002501</name>
</gene>
<evidence type="ECO:0000313" key="2">
    <source>
        <dbReference type="Proteomes" id="UP000580910"/>
    </source>
</evidence>
<reference evidence="1 2" key="1">
    <citation type="submission" date="2020-07" db="EMBL/GenBank/DDBJ databases">
        <title>Sequencing the genomes of 1000 actinobacteria strains.</title>
        <authorList>
            <person name="Klenk H.-P."/>
        </authorList>
    </citation>
    <scope>NUCLEOTIDE SEQUENCE [LARGE SCALE GENOMIC DNA]</scope>
    <source>
        <strain evidence="1 2">DSM 21349</strain>
    </source>
</reference>
<dbReference type="EMBL" id="JACGXA010000001">
    <property type="protein sequence ID" value="MBA8804210.1"/>
    <property type="molecule type" value="Genomic_DNA"/>
</dbReference>
<dbReference type="InterPro" id="IPR036689">
    <property type="entry name" value="ESAT-6-like_sf"/>
</dbReference>
<name>A0A7W3P9Y7_9ACTN</name>